<sequence length="71" mass="8107">MLVHSSSAVVSSTVAATALASERRRQDLVPSSELCELIEAHMRDYVNSRYADDRRAIAYVARNIRRRCRKQ</sequence>
<proteinExistence type="predicted"/>
<reference evidence="2" key="1">
    <citation type="submission" date="2017-01" db="EMBL/GenBank/DDBJ databases">
        <authorList>
            <person name="Brunel B."/>
        </authorList>
    </citation>
    <scope>NUCLEOTIDE SEQUENCE [LARGE SCALE GENOMIC DNA]</scope>
</reference>
<dbReference type="Proteomes" id="UP000188388">
    <property type="component" value="Unassembled WGS sequence"/>
</dbReference>
<dbReference type="AlphaFoldDB" id="A0A1R3V987"/>
<gene>
    <name evidence="1" type="ORF">BQ8794_240037</name>
</gene>
<accession>A0A1R3V987</accession>
<keyword evidence="2" id="KW-1185">Reference proteome</keyword>
<dbReference type="EMBL" id="FTPD01000017">
    <property type="protein sequence ID" value="SIT55830.1"/>
    <property type="molecule type" value="Genomic_DNA"/>
</dbReference>
<evidence type="ECO:0000313" key="1">
    <source>
        <dbReference type="EMBL" id="SIT55830.1"/>
    </source>
</evidence>
<protein>
    <submittedName>
        <fullName evidence="1">Uncharacterized protein</fullName>
    </submittedName>
</protein>
<evidence type="ECO:0000313" key="2">
    <source>
        <dbReference type="Proteomes" id="UP000188388"/>
    </source>
</evidence>
<organism evidence="1 2">
    <name type="scientific">Mesorhizobium prunaredense</name>
    <dbReference type="NCBI Taxonomy" id="1631249"/>
    <lineage>
        <taxon>Bacteria</taxon>
        <taxon>Pseudomonadati</taxon>
        <taxon>Pseudomonadota</taxon>
        <taxon>Alphaproteobacteria</taxon>
        <taxon>Hyphomicrobiales</taxon>
        <taxon>Phyllobacteriaceae</taxon>
        <taxon>Mesorhizobium</taxon>
    </lineage>
</organism>
<name>A0A1R3V987_9HYPH</name>